<dbReference type="GO" id="GO:0046872">
    <property type="term" value="F:metal ion binding"/>
    <property type="evidence" value="ECO:0007669"/>
    <property type="project" value="UniProtKB-KW"/>
</dbReference>
<comment type="similarity">
    <text evidence="2 10">Belongs to the cytochrome c-type heme lyase family.</text>
</comment>
<keyword evidence="4 10" id="KW-0479">Metal-binding</keyword>
<dbReference type="VEuPathDB" id="FungiDB:PSTT_10464"/>
<proteinExistence type="inferred from homology"/>
<evidence type="ECO:0000256" key="9">
    <source>
        <dbReference type="ARBA" id="ARBA00023239"/>
    </source>
</evidence>
<dbReference type="EC" id="4.4.1.17" evidence="10"/>
<dbReference type="OrthoDB" id="4243at2759"/>
<dbReference type="EMBL" id="PKSM01000346">
    <property type="protein sequence ID" value="POV97070.1"/>
    <property type="molecule type" value="Genomic_DNA"/>
</dbReference>
<comment type="catalytic activity">
    <reaction evidence="10">
        <text>holo-[cytochrome c] = apo-[cytochrome c] + heme b</text>
        <dbReference type="Rhea" id="RHEA:22648"/>
        <dbReference type="Rhea" id="RHEA-COMP:10725"/>
        <dbReference type="Rhea" id="RHEA-COMP:10726"/>
        <dbReference type="ChEBI" id="CHEBI:29950"/>
        <dbReference type="ChEBI" id="CHEBI:60344"/>
        <dbReference type="ChEBI" id="CHEBI:83739"/>
        <dbReference type="EC" id="4.4.1.17"/>
    </reaction>
</comment>
<dbReference type="InterPro" id="IPR000511">
    <property type="entry name" value="Holocyt_c/c1_synthase"/>
</dbReference>
<name>A0A2S4UII8_9BASI</name>
<dbReference type="PANTHER" id="PTHR12743">
    <property type="entry name" value="CYTOCHROME C1 HEME LYASE"/>
    <property type="match status" value="1"/>
</dbReference>
<evidence type="ECO:0000256" key="2">
    <source>
        <dbReference type="ARBA" id="ARBA00007255"/>
    </source>
</evidence>
<reference evidence="12 13" key="1">
    <citation type="submission" date="2017-12" db="EMBL/GenBank/DDBJ databases">
        <title>Gene loss provides genomic basis for host adaptation in cereal stripe rust fungi.</title>
        <authorList>
            <person name="Xia C."/>
        </authorList>
    </citation>
    <scope>NUCLEOTIDE SEQUENCE [LARGE SCALE GENOMIC DNA]</scope>
    <source>
        <strain evidence="12 13">93TX-2</strain>
    </source>
</reference>
<protein>
    <recommendedName>
        <fullName evidence="10">Holocytochrome c-type synthase</fullName>
        <ecNumber evidence="10">4.4.1.17</ecNumber>
    </recommendedName>
</protein>
<evidence type="ECO:0000256" key="5">
    <source>
        <dbReference type="ARBA" id="ARBA00022792"/>
    </source>
</evidence>
<evidence type="ECO:0000256" key="4">
    <source>
        <dbReference type="ARBA" id="ARBA00022723"/>
    </source>
</evidence>
<feature type="compositionally biased region" description="Low complexity" evidence="11">
    <location>
        <begin position="133"/>
        <end position="148"/>
    </location>
</feature>
<evidence type="ECO:0000256" key="11">
    <source>
        <dbReference type="SAM" id="MobiDB-lite"/>
    </source>
</evidence>
<keyword evidence="3 10" id="KW-0349">Heme</keyword>
<keyword evidence="8 10" id="KW-0472">Membrane</keyword>
<feature type="region of interest" description="Disordered" evidence="11">
    <location>
        <begin position="91"/>
        <end position="172"/>
    </location>
</feature>
<evidence type="ECO:0000313" key="13">
    <source>
        <dbReference type="Proteomes" id="UP000238274"/>
    </source>
</evidence>
<evidence type="ECO:0000256" key="1">
    <source>
        <dbReference type="ARBA" id="ARBA00004273"/>
    </source>
</evidence>
<dbReference type="PROSITE" id="PS00822">
    <property type="entry name" value="CYTO_HEME_LYASE_2"/>
    <property type="match status" value="1"/>
</dbReference>
<evidence type="ECO:0000313" key="12">
    <source>
        <dbReference type="EMBL" id="POV97070.1"/>
    </source>
</evidence>
<dbReference type="PANTHER" id="PTHR12743:SF3">
    <property type="entry name" value="HOLOCYTOCHROME-C SYNTHASE"/>
    <property type="match status" value="1"/>
</dbReference>
<keyword evidence="6 10" id="KW-0408">Iron</keyword>
<dbReference type="Pfam" id="PF01265">
    <property type="entry name" value="Cyto_heme_lyase"/>
    <property type="match status" value="2"/>
</dbReference>
<feature type="region of interest" description="Disordered" evidence="11">
    <location>
        <begin position="368"/>
        <end position="391"/>
    </location>
</feature>
<gene>
    <name evidence="12" type="ORF">PSHT_14761</name>
</gene>
<keyword evidence="5 10" id="KW-0999">Mitochondrion inner membrane</keyword>
<evidence type="ECO:0000256" key="10">
    <source>
        <dbReference type="RuleBase" id="RU363130"/>
    </source>
</evidence>
<reference evidence="13" key="3">
    <citation type="journal article" date="2018" name="Mol. Plant Microbe Interact.">
        <title>Genome sequence resources for the wheat stripe rust pathogen (Puccinia striiformis f. sp. tritici) and the barley stripe rust pathogen (Puccinia striiformis f. sp. hordei).</title>
        <authorList>
            <person name="Xia C."/>
            <person name="Wang M."/>
            <person name="Yin C."/>
            <person name="Cornejo O.E."/>
            <person name="Hulbert S.H."/>
            <person name="Chen X."/>
        </authorList>
    </citation>
    <scope>NUCLEOTIDE SEQUENCE [LARGE SCALE GENOMIC DNA]</scope>
    <source>
        <strain evidence="13">93TX-2</strain>
    </source>
</reference>
<reference evidence="13" key="2">
    <citation type="journal article" date="2018" name="BMC Genomics">
        <title>Genomic insights into host adaptation between the wheat stripe rust pathogen (Puccinia striiformis f. sp. tritici) and the barley stripe rust pathogen (Puccinia striiformis f. sp. hordei).</title>
        <authorList>
            <person name="Xia C."/>
            <person name="Wang M."/>
            <person name="Yin C."/>
            <person name="Cornejo O.E."/>
            <person name="Hulbert S.H."/>
            <person name="Chen X."/>
        </authorList>
    </citation>
    <scope>NUCLEOTIDE SEQUENCE [LARGE SCALE GENOMIC DNA]</scope>
    <source>
        <strain evidence="13">93TX-2</strain>
    </source>
</reference>
<keyword evidence="9 10" id="KW-0456">Lyase</keyword>
<dbReference type="PROSITE" id="PS00821">
    <property type="entry name" value="CYTO_HEME_LYASE_1"/>
    <property type="match status" value="1"/>
</dbReference>
<dbReference type="GO" id="GO:0005743">
    <property type="term" value="C:mitochondrial inner membrane"/>
    <property type="evidence" value="ECO:0007669"/>
    <property type="project" value="UniProtKB-SubCell"/>
</dbReference>
<comment type="function">
    <text evidence="10">Lyase that catalyzes the covalent linking of the heme group to the cytochrome C apoprotein to produce the mature functional cytochrome.</text>
</comment>
<organism evidence="12 13">
    <name type="scientific">Puccinia striiformis</name>
    <dbReference type="NCBI Taxonomy" id="27350"/>
    <lineage>
        <taxon>Eukaryota</taxon>
        <taxon>Fungi</taxon>
        <taxon>Dikarya</taxon>
        <taxon>Basidiomycota</taxon>
        <taxon>Pucciniomycotina</taxon>
        <taxon>Pucciniomycetes</taxon>
        <taxon>Pucciniales</taxon>
        <taxon>Pucciniaceae</taxon>
        <taxon>Puccinia</taxon>
    </lineage>
</organism>
<keyword evidence="13" id="KW-1185">Reference proteome</keyword>
<evidence type="ECO:0000256" key="8">
    <source>
        <dbReference type="ARBA" id="ARBA00023136"/>
    </source>
</evidence>
<comment type="caution">
    <text evidence="12">The sequence shown here is derived from an EMBL/GenBank/DDBJ whole genome shotgun (WGS) entry which is preliminary data.</text>
</comment>
<keyword evidence="7 10" id="KW-0496">Mitochondrion</keyword>
<dbReference type="AlphaFoldDB" id="A0A2S4UII8"/>
<accession>A0A2S4UII8</accession>
<evidence type="ECO:0000256" key="6">
    <source>
        <dbReference type="ARBA" id="ARBA00023004"/>
    </source>
</evidence>
<evidence type="ECO:0000256" key="3">
    <source>
        <dbReference type="ARBA" id="ARBA00022617"/>
    </source>
</evidence>
<dbReference type="GO" id="GO:0004408">
    <property type="term" value="F:holocytochrome-c synthase activity"/>
    <property type="evidence" value="ECO:0007669"/>
    <property type="project" value="UniProtKB-EC"/>
</dbReference>
<comment type="subcellular location">
    <subcellularLocation>
        <location evidence="1 10">Mitochondrion inner membrane</location>
    </subcellularLocation>
</comment>
<feature type="region of interest" description="Disordered" evidence="11">
    <location>
        <begin position="65"/>
        <end position="84"/>
    </location>
</feature>
<dbReference type="VEuPathDB" id="FungiDB:PSHT_14761"/>
<evidence type="ECO:0000256" key="7">
    <source>
        <dbReference type="ARBA" id="ARBA00023128"/>
    </source>
</evidence>
<feature type="compositionally biased region" description="Basic and acidic residues" evidence="11">
    <location>
        <begin position="19"/>
        <end position="29"/>
    </location>
</feature>
<dbReference type="Proteomes" id="UP000238274">
    <property type="component" value="Unassembled WGS sequence"/>
</dbReference>
<feature type="region of interest" description="Disordered" evidence="11">
    <location>
        <begin position="15"/>
        <end position="36"/>
    </location>
</feature>
<sequence length="391" mass="44675">MRSKSVPWADVLLGSVGPDRTRGVERRGLSYDQQGGSGSNIKIFITKLIGQPDRKPQVQLISRHHGNSQSMPQHHEDSSSKLSQCPVHQLNNEQQTTTSTTTTKINEDNNIPELAQAPSPGQRTKLSLDRELSSIPLPSKSRSSATSSPENSTISACPINHQTGEIKQQNNKEKETWVYPSPQQFYNALVRKGWETPEEAIPVMVDIHNWMNEAVWNEVLRWESRYFFNPSLSTTSTKFTPVHQPEISLVKFQGRPHDLSPKARFNILLSKIFPNLYNPIKPFDRHDWSIRREHLFSNDDHVENHHQHQGIEKSKLNRYVIDYYNGGVDEHGNPVFHFDVRPAIDDFDSLVVRLKEWARVKNESWFTNTTTDSPHSNINSTSINVDTDSKT</sequence>
<feature type="compositionally biased region" description="Polar residues" evidence="11">
    <location>
        <begin position="149"/>
        <end position="169"/>
    </location>
</feature>